<dbReference type="CDD" id="cd07434">
    <property type="entry name" value="PHP_PolIIIA_DnaE2"/>
    <property type="match status" value="1"/>
</dbReference>
<dbReference type="PANTHER" id="PTHR32294:SF4">
    <property type="entry name" value="ERROR-PRONE DNA POLYMERASE"/>
    <property type="match status" value="1"/>
</dbReference>
<dbReference type="GO" id="GO:0006281">
    <property type="term" value="P:DNA repair"/>
    <property type="evidence" value="ECO:0007669"/>
    <property type="project" value="UniProtKB-UniRule"/>
</dbReference>
<name>A0A177M641_METMH</name>
<comment type="function">
    <text evidence="13">DNA polymerase involved in damage-induced mutagenesis and translesion synthesis (TLS). It is not the major replicative DNA polymerase.</text>
</comment>
<dbReference type="NCBIfam" id="TIGR00594">
    <property type="entry name" value="polc"/>
    <property type="match status" value="1"/>
</dbReference>
<keyword evidence="5 13" id="KW-0963">Cytoplasm</keyword>
<protein>
    <recommendedName>
        <fullName evidence="4 13">Error-prone DNA polymerase</fullName>
        <ecNumber evidence="3 13">2.7.7.7</ecNumber>
    </recommendedName>
</protein>
<dbReference type="SMART" id="SM00481">
    <property type="entry name" value="POLIIIAc"/>
    <property type="match status" value="1"/>
</dbReference>
<dbReference type="GO" id="GO:0003887">
    <property type="term" value="F:DNA-directed DNA polymerase activity"/>
    <property type="evidence" value="ECO:0007669"/>
    <property type="project" value="UniProtKB-UniRule"/>
</dbReference>
<dbReference type="AlphaFoldDB" id="A0A177M641"/>
<dbReference type="Proteomes" id="UP000078090">
    <property type="component" value="Unassembled WGS sequence"/>
</dbReference>
<accession>A0A177M641</accession>
<evidence type="ECO:0000256" key="7">
    <source>
        <dbReference type="ARBA" id="ARBA00022695"/>
    </source>
</evidence>
<proteinExistence type="inferred from homology"/>
<dbReference type="EC" id="2.7.7.7" evidence="3 13"/>
<keyword evidence="9 13" id="KW-0227">DNA damage</keyword>
<dbReference type="PANTHER" id="PTHR32294">
    <property type="entry name" value="DNA POLYMERASE III SUBUNIT ALPHA"/>
    <property type="match status" value="1"/>
</dbReference>
<dbReference type="InterPro" id="IPR004805">
    <property type="entry name" value="DnaE2/DnaE/PolC"/>
</dbReference>
<sequence>MVYSAETTKPDSSFAELHCLSNFSFLRGASLPEELVEEAARLGYQALALTDECSLAGVVRAHLAARKHKIKLIIGSEFVLQDGLKLVLLATDRTSYGNLSALITLARRQAEKGSYSLTRTDLASHFPQGCLAIWLANDQFQADDGRWLNKLFASNLWLGIGLFLSGHDETCLREAEATARQLDIPIVACNDVHMHHRSRRALQDTLTAIRLGQPLSQLGYALFANGERHLRPLPRLAELYPPEWLQQTVLIAARCQFSLDELRYEYPQELVPDGHTPATWLRQLTEAGIQNRWPHGLPEKVSQQIEHELALIADLAYEPYFLTVHDIVRYAREQGILCQGRGSAANSAVCFCLGITEVDPARMNLLFERFLSRERNEPPDIDVDFEHERREQVIQYIYQKYGRHRAALAATVITYRTRSAVRDVGKALGLNLAQVERLADSVDRWDGYQLMPESLKECGFDPDSPIVQRLAVLVQQIKGFPRHLSQHVGGFVIARDELSRLVPVENAAMADRTVIQWEKDDLEAMGLLKVDVLALGMLSAIRKALVYLGEYTGRTWTLADIPAEDPAVYAMLQQADSIGVFQVESRAQMTMLPRLKPENYYDLVIEIAIVRPGPIQGEMVHPYLARRKGLEPVDYPSPEVKAVLERTLGIPIFQEQVMQLSMVAAGFSADEADQLRRAMAAWKRKGGLEPFERKLLDGMRARGYSQEFAQRIFQQIKGFGDYGFPESHSAGFALLAYVSAWLKHHHPAAFCCALLNSQPMGFYGPSQLVQDARRHGVEVRPVDVQASQSQCSLELPANAAPALRLGFNQVKGLSATAAIKIVQARGRQAFANVTDLAARAGLDRQDLEHLAATDALKSLAGNRHRAFWAAGGVEAATPVFGIAESTEATPLLKTPKSGQEVLADYASTRLTLREHPLGLLRERLRRHGVTTAASLWQRRNGSIAQVAGLVICRQRPMTAAGVTFVTLEDETGQVNLVVWPATALAQRKPLLKARLLSVTGTIQQEDGVLHLVAGKLEDWSSWIGDLESKSRDFH</sequence>
<keyword evidence="10 13" id="KW-0239">DNA-directed DNA polymerase</keyword>
<dbReference type="InterPro" id="IPR004013">
    <property type="entry name" value="PHP_dom"/>
</dbReference>
<keyword evidence="8 13" id="KW-0235">DNA replication</keyword>
<evidence type="ECO:0000256" key="13">
    <source>
        <dbReference type="HAMAP-Rule" id="MF_01902"/>
    </source>
</evidence>
<dbReference type="GO" id="GO:0006260">
    <property type="term" value="P:DNA replication"/>
    <property type="evidence" value="ECO:0007669"/>
    <property type="project" value="UniProtKB-KW"/>
</dbReference>
<evidence type="ECO:0000256" key="8">
    <source>
        <dbReference type="ARBA" id="ARBA00022705"/>
    </source>
</evidence>
<keyword evidence="7 13" id="KW-0548">Nucleotidyltransferase</keyword>
<evidence type="ECO:0000256" key="1">
    <source>
        <dbReference type="ARBA" id="ARBA00004496"/>
    </source>
</evidence>
<evidence type="ECO:0000256" key="4">
    <source>
        <dbReference type="ARBA" id="ARBA00017273"/>
    </source>
</evidence>
<keyword evidence="6 13" id="KW-0808">Transferase</keyword>
<evidence type="ECO:0000256" key="9">
    <source>
        <dbReference type="ARBA" id="ARBA00022763"/>
    </source>
</evidence>
<dbReference type="Gene3D" id="1.10.150.870">
    <property type="match status" value="1"/>
</dbReference>
<dbReference type="EMBL" id="LUUG01000093">
    <property type="protein sequence ID" value="OAI01152.1"/>
    <property type="molecule type" value="Genomic_DNA"/>
</dbReference>
<evidence type="ECO:0000256" key="11">
    <source>
        <dbReference type="ARBA" id="ARBA00023204"/>
    </source>
</evidence>
<dbReference type="Pfam" id="PF14579">
    <property type="entry name" value="HHH_6"/>
    <property type="match status" value="1"/>
</dbReference>
<dbReference type="Pfam" id="PF17657">
    <property type="entry name" value="DNA_pol3_finger"/>
    <property type="match status" value="1"/>
</dbReference>
<evidence type="ECO:0000256" key="5">
    <source>
        <dbReference type="ARBA" id="ARBA00022490"/>
    </source>
</evidence>
<dbReference type="InterPro" id="IPR023073">
    <property type="entry name" value="DnaE2"/>
</dbReference>
<dbReference type="GO" id="GO:0005737">
    <property type="term" value="C:cytoplasm"/>
    <property type="evidence" value="ECO:0007669"/>
    <property type="project" value="UniProtKB-SubCell"/>
</dbReference>
<dbReference type="NCBIfam" id="NF004225">
    <property type="entry name" value="PRK05672.1"/>
    <property type="match status" value="1"/>
</dbReference>
<dbReference type="Pfam" id="PF07733">
    <property type="entry name" value="DNA_pol3_alpha"/>
    <property type="match status" value="1"/>
</dbReference>
<comment type="caution">
    <text evidence="15">The sequence shown here is derived from an EMBL/GenBank/DDBJ whole genome shotgun (WGS) entry which is preliminary data.</text>
</comment>
<organism evidence="15 16">
    <name type="scientific">Methylomonas methanica</name>
    <dbReference type="NCBI Taxonomy" id="421"/>
    <lineage>
        <taxon>Bacteria</taxon>
        <taxon>Pseudomonadati</taxon>
        <taxon>Pseudomonadota</taxon>
        <taxon>Gammaproteobacteria</taxon>
        <taxon>Methylococcales</taxon>
        <taxon>Methylococcaceae</taxon>
        <taxon>Methylomonas</taxon>
    </lineage>
</organism>
<evidence type="ECO:0000256" key="12">
    <source>
        <dbReference type="ARBA" id="ARBA00049244"/>
    </source>
</evidence>
<dbReference type="InterPro" id="IPR003141">
    <property type="entry name" value="Pol/His_phosphatase_N"/>
</dbReference>
<dbReference type="HAMAP" id="MF_01902">
    <property type="entry name" value="DNApol_error_prone"/>
    <property type="match status" value="1"/>
</dbReference>
<dbReference type="RefSeq" id="WP_064009690.1">
    <property type="nucleotide sequence ID" value="NZ_LUUG01000093.1"/>
</dbReference>
<dbReference type="GO" id="GO:0003676">
    <property type="term" value="F:nucleic acid binding"/>
    <property type="evidence" value="ECO:0007669"/>
    <property type="project" value="InterPro"/>
</dbReference>
<dbReference type="InterPro" id="IPR040982">
    <property type="entry name" value="DNA_pol3_finger"/>
</dbReference>
<dbReference type="InterPro" id="IPR016195">
    <property type="entry name" value="Pol/histidinol_Pase-like"/>
</dbReference>
<evidence type="ECO:0000256" key="2">
    <source>
        <dbReference type="ARBA" id="ARBA00007391"/>
    </source>
</evidence>
<comment type="similarity">
    <text evidence="2 13">Belongs to the DNA polymerase type-C family. DnaE2 subfamily.</text>
</comment>
<evidence type="ECO:0000313" key="16">
    <source>
        <dbReference type="Proteomes" id="UP000078090"/>
    </source>
</evidence>
<dbReference type="SUPFAM" id="SSF89550">
    <property type="entry name" value="PHP domain-like"/>
    <property type="match status" value="1"/>
</dbReference>
<keyword evidence="11 13" id="KW-0234">DNA repair</keyword>
<gene>
    <name evidence="13 15" type="primary">dnaE2</name>
    <name evidence="15" type="ORF">A1332_03710</name>
</gene>
<evidence type="ECO:0000259" key="14">
    <source>
        <dbReference type="SMART" id="SM00481"/>
    </source>
</evidence>
<evidence type="ECO:0000313" key="15">
    <source>
        <dbReference type="EMBL" id="OAI01152.1"/>
    </source>
</evidence>
<evidence type="ECO:0000256" key="10">
    <source>
        <dbReference type="ARBA" id="ARBA00022932"/>
    </source>
</evidence>
<reference evidence="15 16" key="1">
    <citation type="submission" date="2016-03" db="EMBL/GenBank/DDBJ databases">
        <authorList>
            <person name="Ploux O."/>
        </authorList>
    </citation>
    <scope>NUCLEOTIDE SEQUENCE [LARGE SCALE GENOMIC DNA]</scope>
    <source>
        <strain evidence="15 16">R-45363</strain>
    </source>
</reference>
<evidence type="ECO:0000256" key="3">
    <source>
        <dbReference type="ARBA" id="ARBA00012417"/>
    </source>
</evidence>
<dbReference type="Gene3D" id="3.20.20.140">
    <property type="entry name" value="Metal-dependent hydrolases"/>
    <property type="match status" value="1"/>
</dbReference>
<comment type="catalytic activity">
    <reaction evidence="12 13">
        <text>DNA(n) + a 2'-deoxyribonucleoside 5'-triphosphate = DNA(n+1) + diphosphate</text>
        <dbReference type="Rhea" id="RHEA:22508"/>
        <dbReference type="Rhea" id="RHEA-COMP:17339"/>
        <dbReference type="Rhea" id="RHEA-COMP:17340"/>
        <dbReference type="ChEBI" id="CHEBI:33019"/>
        <dbReference type="ChEBI" id="CHEBI:61560"/>
        <dbReference type="ChEBI" id="CHEBI:173112"/>
        <dbReference type="EC" id="2.7.7.7"/>
    </reaction>
</comment>
<dbReference type="InterPro" id="IPR011708">
    <property type="entry name" value="DNA_pol3_alpha_NTPase_dom"/>
</dbReference>
<comment type="subcellular location">
    <subcellularLocation>
        <location evidence="1 13">Cytoplasm</location>
    </subcellularLocation>
</comment>
<dbReference type="Pfam" id="PF01336">
    <property type="entry name" value="tRNA_anti-codon"/>
    <property type="match status" value="1"/>
</dbReference>
<dbReference type="InterPro" id="IPR004365">
    <property type="entry name" value="NA-bd_OB_tRNA"/>
</dbReference>
<dbReference type="Pfam" id="PF02811">
    <property type="entry name" value="PHP"/>
    <property type="match status" value="1"/>
</dbReference>
<dbReference type="GO" id="GO:0008408">
    <property type="term" value="F:3'-5' exonuclease activity"/>
    <property type="evidence" value="ECO:0007669"/>
    <property type="project" value="InterPro"/>
</dbReference>
<evidence type="ECO:0000256" key="6">
    <source>
        <dbReference type="ARBA" id="ARBA00022679"/>
    </source>
</evidence>
<dbReference type="OrthoDB" id="9803237at2"/>
<dbReference type="CDD" id="cd04485">
    <property type="entry name" value="DnaE_OBF"/>
    <property type="match status" value="1"/>
</dbReference>
<feature type="domain" description="Polymerase/histidinol phosphatase N-terminal" evidence="14">
    <location>
        <begin position="15"/>
        <end position="82"/>
    </location>
</feature>
<dbReference type="InterPro" id="IPR029460">
    <property type="entry name" value="DNAPol_HHH"/>
</dbReference>